<keyword evidence="3" id="KW-1185">Reference proteome</keyword>
<gene>
    <name evidence="2" type="ORF">ABID44_001284</name>
</gene>
<proteinExistence type="predicted"/>
<feature type="region of interest" description="Disordered" evidence="1">
    <location>
        <begin position="1"/>
        <end position="23"/>
    </location>
</feature>
<name>A0ABV2KIR7_9HYPH</name>
<evidence type="ECO:0000313" key="3">
    <source>
        <dbReference type="Proteomes" id="UP001549143"/>
    </source>
</evidence>
<evidence type="ECO:0000256" key="1">
    <source>
        <dbReference type="SAM" id="MobiDB-lite"/>
    </source>
</evidence>
<reference evidence="2 3" key="1">
    <citation type="submission" date="2024-06" db="EMBL/GenBank/DDBJ databases">
        <title>Genomic Encyclopedia of Type Strains, Phase IV (KMG-IV): sequencing the most valuable type-strain genomes for metagenomic binning, comparative biology and taxonomic classification.</title>
        <authorList>
            <person name="Goeker M."/>
        </authorList>
    </citation>
    <scope>NUCLEOTIDE SEQUENCE [LARGE SCALE GENOMIC DNA]</scope>
    <source>
        <strain evidence="2 3">DSM 19730</strain>
    </source>
</reference>
<dbReference type="RefSeq" id="WP_354150855.1">
    <property type="nucleotide sequence ID" value="NZ_JBEPMN010000003.1"/>
</dbReference>
<accession>A0ABV2KIR7</accession>
<dbReference type="EMBL" id="JBEPMN010000003">
    <property type="protein sequence ID" value="MET3660969.1"/>
    <property type="molecule type" value="Genomic_DNA"/>
</dbReference>
<comment type="caution">
    <text evidence="2">The sequence shown here is derived from an EMBL/GenBank/DDBJ whole genome shotgun (WGS) entry which is preliminary data.</text>
</comment>
<protein>
    <recommendedName>
        <fullName evidence="4">Transposase</fullName>
    </recommendedName>
</protein>
<evidence type="ECO:0008006" key="4">
    <source>
        <dbReference type="Google" id="ProtNLM"/>
    </source>
</evidence>
<organism evidence="2 3">
    <name type="scientific">Aquamicrobium ahrensii</name>
    <dbReference type="NCBI Taxonomy" id="469551"/>
    <lineage>
        <taxon>Bacteria</taxon>
        <taxon>Pseudomonadati</taxon>
        <taxon>Pseudomonadota</taxon>
        <taxon>Alphaproteobacteria</taxon>
        <taxon>Hyphomicrobiales</taxon>
        <taxon>Phyllobacteriaceae</taxon>
        <taxon>Aquamicrobium</taxon>
    </lineage>
</organism>
<sequence length="68" mass="7522">MTVTPDFPASAQSISPSYDAAPTRSAGCLLTSNIEQRFRWASKRQKHEDRVCEVLAQKFITGPARNSP</sequence>
<dbReference type="Proteomes" id="UP001549143">
    <property type="component" value="Unassembled WGS sequence"/>
</dbReference>
<evidence type="ECO:0000313" key="2">
    <source>
        <dbReference type="EMBL" id="MET3660969.1"/>
    </source>
</evidence>